<dbReference type="GO" id="GO:0016887">
    <property type="term" value="F:ATP hydrolysis activity"/>
    <property type="evidence" value="ECO:0007669"/>
    <property type="project" value="InterPro"/>
</dbReference>
<evidence type="ECO:0000256" key="10">
    <source>
        <dbReference type="SAM" id="MobiDB-lite"/>
    </source>
</evidence>
<dbReference type="AlphaFoldDB" id="A0A5C4L524"/>
<proteinExistence type="inferred from homology"/>
<dbReference type="InterPro" id="IPR036640">
    <property type="entry name" value="ABC1_TM_sf"/>
</dbReference>
<feature type="compositionally biased region" description="Basic and acidic residues" evidence="10">
    <location>
        <begin position="19"/>
        <end position="28"/>
    </location>
</feature>
<dbReference type="InterPro" id="IPR017871">
    <property type="entry name" value="ABC_transporter-like_CS"/>
</dbReference>
<keyword evidence="9 11" id="KW-0472">Membrane</keyword>
<protein>
    <submittedName>
        <fullName evidence="14">NHLP bacteriocin export ABC transporter permease/ATPase subunit</fullName>
    </submittedName>
</protein>
<evidence type="ECO:0000256" key="5">
    <source>
        <dbReference type="ARBA" id="ARBA00022692"/>
    </source>
</evidence>
<keyword evidence="5 11" id="KW-0812">Transmembrane</keyword>
<dbReference type="GO" id="GO:0034040">
    <property type="term" value="F:ATPase-coupled lipid transmembrane transporter activity"/>
    <property type="evidence" value="ECO:0007669"/>
    <property type="project" value="TreeGrafter"/>
</dbReference>
<feature type="compositionally biased region" description="Low complexity" evidence="10">
    <location>
        <begin position="1"/>
        <end position="18"/>
    </location>
</feature>
<evidence type="ECO:0000256" key="1">
    <source>
        <dbReference type="ARBA" id="ARBA00004651"/>
    </source>
</evidence>
<feature type="domain" description="ABC transmembrane type-1" evidence="13">
    <location>
        <begin position="414"/>
        <end position="690"/>
    </location>
</feature>
<feature type="region of interest" description="Disordered" evidence="10">
    <location>
        <begin position="1"/>
        <end position="28"/>
    </location>
</feature>
<accession>A0A5C4L524</accession>
<dbReference type="GO" id="GO:0005886">
    <property type="term" value="C:plasma membrane"/>
    <property type="evidence" value="ECO:0007669"/>
    <property type="project" value="UniProtKB-SubCell"/>
</dbReference>
<dbReference type="SUPFAM" id="SSF52540">
    <property type="entry name" value="P-loop containing nucleoside triphosphate hydrolases"/>
    <property type="match status" value="1"/>
</dbReference>
<comment type="caution">
    <text evidence="14">The sequence shown here is derived from an EMBL/GenBank/DDBJ whole genome shotgun (WGS) entry which is preliminary data.</text>
</comment>
<dbReference type="InterPro" id="IPR003439">
    <property type="entry name" value="ABC_transporter-like_ATP-bd"/>
</dbReference>
<keyword evidence="3" id="KW-0813">Transport</keyword>
<name>A0A5C4L524_9HYPH</name>
<dbReference type="OrthoDB" id="9787557at2"/>
<dbReference type="GO" id="GO:0005524">
    <property type="term" value="F:ATP binding"/>
    <property type="evidence" value="ECO:0007669"/>
    <property type="project" value="UniProtKB-KW"/>
</dbReference>
<evidence type="ECO:0000256" key="9">
    <source>
        <dbReference type="ARBA" id="ARBA00023136"/>
    </source>
</evidence>
<keyword evidence="8 11" id="KW-1133">Transmembrane helix</keyword>
<feature type="transmembrane region" description="Helical" evidence="11">
    <location>
        <begin position="552"/>
        <end position="571"/>
    </location>
</feature>
<evidence type="ECO:0000259" key="13">
    <source>
        <dbReference type="PROSITE" id="PS50929"/>
    </source>
</evidence>
<dbReference type="PANTHER" id="PTHR24221">
    <property type="entry name" value="ATP-BINDING CASSETTE SUB-FAMILY B"/>
    <property type="match status" value="1"/>
</dbReference>
<keyword evidence="6" id="KW-0547">Nucleotide-binding</keyword>
<dbReference type="EMBL" id="VDDA01000054">
    <property type="protein sequence ID" value="TNC05960.1"/>
    <property type="molecule type" value="Genomic_DNA"/>
</dbReference>
<dbReference type="PANTHER" id="PTHR24221:SF654">
    <property type="entry name" value="ATP-BINDING CASSETTE SUB-FAMILY B MEMBER 6"/>
    <property type="match status" value="1"/>
</dbReference>
<evidence type="ECO:0000256" key="3">
    <source>
        <dbReference type="ARBA" id="ARBA00022448"/>
    </source>
</evidence>
<dbReference type="PROSITE" id="PS50929">
    <property type="entry name" value="ABC_TM1F"/>
    <property type="match status" value="1"/>
</dbReference>
<dbReference type="Gene3D" id="3.40.50.300">
    <property type="entry name" value="P-loop containing nucleotide triphosphate hydrolases"/>
    <property type="match status" value="1"/>
</dbReference>
<dbReference type="PROSITE" id="PS50893">
    <property type="entry name" value="ABC_TRANSPORTER_2"/>
    <property type="match status" value="1"/>
</dbReference>
<dbReference type="InterPro" id="IPR027417">
    <property type="entry name" value="P-loop_NTPase"/>
</dbReference>
<dbReference type="Pfam" id="PF00664">
    <property type="entry name" value="ABC_membrane"/>
    <property type="match status" value="1"/>
</dbReference>
<dbReference type="Gene3D" id="1.20.1560.10">
    <property type="entry name" value="ABC transporter type 1, transmembrane domain"/>
    <property type="match status" value="1"/>
</dbReference>
<sequence length="959" mass="101763">MTGAVASAAAQPVAPAARARLDGRRPERLDGRDHPLLVVRGHADLFVVAASGARRHLLRAEAGDFVPPLPAWPDGSATIVAVGGPGTEVERPALDDTHPAKGLATWIDAWILRLSALVVGAHPAWEIREIDGARLILAPGERRRGPARSVCWVIVEAGNVQPMGEEPGGGSGPGSVVPLAAGLWLEAGPRSATIRVVDPPAPATLRPALDRFHDRAFAELARGEAARLAEERSRSARRAQIKAARTSDLFERLSVVVTRRIDRDGRPRHDGDDLHAACRLVAATLPARLADPAGRACRPHDPETAFAEVLDLARASRLRVRRITLRGTWWRADQGALLAWHGATAAPVALLPERGGYVMVDPAATTRQRVGPALAGEIAPGAVTFYATLPDGPLRLRDLLVFMAGPARGNLARIVAAALMMAALTLAVPLITEALVTSAVPRSRLDQVAMCAAALAVAAVATAALQAAEDLAVLRLEGLIDRTLQAALVDRMLRLHADLFRNYTVGDLVGRVMGVDAIRRVLTGRSLRNLLAGISCTVSMALMLYYDARLALVAAGLALLRVLVVAVAAALRLRHEARHLEVQGRESGFLLQLFAGIAKLRVADATARALVVWSDLFAAQKSHHLASQRIANRLATLEAAFPTLATLVIFAVAIGRDSTLIDNLGAFLAFAAAFNQAMAKIGTWATSIGEVLVAAPHIGRMRPLLAQTEVADDRRPAGELGGAVELSRVTFRYQPSGPPVLDDLSLRVAPGEYVAVVGPSGGGKSSLFRLLLGFERPEAGAIFYDGKALDTLDVATVRRQLGVVLQDGRLTTGSLYDIICGGLPLPMAQALEAARLAGLEADIQAMPMGLHTMVTEGASTLSGGQRQRLLLARAIARRPRILLLDEATSALDNASQALVRASLAALNVTRIVIAHRLSTVREADRIVVLVDGRIAQSGTFAELSATPGVFRQFAERQLL</sequence>
<evidence type="ECO:0000256" key="6">
    <source>
        <dbReference type="ARBA" id="ARBA00022741"/>
    </source>
</evidence>
<feature type="transmembrane region" description="Helical" evidence="11">
    <location>
        <begin position="634"/>
        <end position="654"/>
    </location>
</feature>
<dbReference type="FunFam" id="3.40.50.300:FF:000299">
    <property type="entry name" value="ABC transporter ATP-binding protein/permease"/>
    <property type="match status" value="1"/>
</dbReference>
<dbReference type="Proteomes" id="UP000305267">
    <property type="component" value="Unassembled WGS sequence"/>
</dbReference>
<evidence type="ECO:0000313" key="15">
    <source>
        <dbReference type="Proteomes" id="UP000305267"/>
    </source>
</evidence>
<dbReference type="RefSeq" id="WP_139040644.1">
    <property type="nucleotide sequence ID" value="NZ_VDDA01000054.1"/>
</dbReference>
<dbReference type="GO" id="GO:0140359">
    <property type="term" value="F:ABC-type transporter activity"/>
    <property type="evidence" value="ECO:0007669"/>
    <property type="project" value="InterPro"/>
</dbReference>
<dbReference type="SMART" id="SM00382">
    <property type="entry name" value="AAA"/>
    <property type="match status" value="1"/>
</dbReference>
<evidence type="ECO:0000259" key="12">
    <source>
        <dbReference type="PROSITE" id="PS50893"/>
    </source>
</evidence>
<gene>
    <name evidence="14" type="ORF">FF100_35160</name>
</gene>
<feature type="domain" description="ABC transporter" evidence="12">
    <location>
        <begin position="724"/>
        <end position="956"/>
    </location>
</feature>
<comment type="subcellular location">
    <subcellularLocation>
        <location evidence="1">Cell membrane</location>
        <topology evidence="1">Multi-pass membrane protein</topology>
    </subcellularLocation>
</comment>
<dbReference type="InterPro" id="IPR003593">
    <property type="entry name" value="AAA+_ATPase"/>
</dbReference>
<dbReference type="InterPro" id="IPR022515">
    <property type="entry name" value="NHPM_micro_ABC2"/>
</dbReference>
<evidence type="ECO:0000256" key="2">
    <source>
        <dbReference type="ARBA" id="ARBA00005417"/>
    </source>
</evidence>
<dbReference type="SUPFAM" id="SSF90123">
    <property type="entry name" value="ABC transporter transmembrane region"/>
    <property type="match status" value="1"/>
</dbReference>
<organism evidence="14 15">
    <name type="scientific">Methylobacterium terricola</name>
    <dbReference type="NCBI Taxonomy" id="2583531"/>
    <lineage>
        <taxon>Bacteria</taxon>
        <taxon>Pseudomonadati</taxon>
        <taxon>Pseudomonadota</taxon>
        <taxon>Alphaproteobacteria</taxon>
        <taxon>Hyphomicrobiales</taxon>
        <taxon>Methylobacteriaceae</taxon>
        <taxon>Methylobacterium</taxon>
    </lineage>
</organism>
<dbReference type="NCBIfam" id="TIGR03797">
    <property type="entry name" value="NHLM_micro_ABC2"/>
    <property type="match status" value="1"/>
</dbReference>
<keyword evidence="15" id="KW-1185">Reference proteome</keyword>
<dbReference type="InterPro" id="IPR039421">
    <property type="entry name" value="Type_1_exporter"/>
</dbReference>
<reference evidence="14 15" key="1">
    <citation type="submission" date="2019-06" db="EMBL/GenBank/DDBJ databases">
        <title>Genome of Methylobacterium sp. 17Sr1-39.</title>
        <authorList>
            <person name="Seo T."/>
        </authorList>
    </citation>
    <scope>NUCLEOTIDE SEQUENCE [LARGE SCALE GENOMIC DNA]</scope>
    <source>
        <strain evidence="14 15">17Sr1-39</strain>
    </source>
</reference>
<dbReference type="InterPro" id="IPR011527">
    <property type="entry name" value="ABC1_TM_dom"/>
</dbReference>
<keyword evidence="4" id="KW-1003">Cell membrane</keyword>
<evidence type="ECO:0000256" key="11">
    <source>
        <dbReference type="SAM" id="Phobius"/>
    </source>
</evidence>
<evidence type="ECO:0000256" key="7">
    <source>
        <dbReference type="ARBA" id="ARBA00022840"/>
    </source>
</evidence>
<dbReference type="PROSITE" id="PS00211">
    <property type="entry name" value="ABC_TRANSPORTER_1"/>
    <property type="match status" value="1"/>
</dbReference>
<evidence type="ECO:0000256" key="8">
    <source>
        <dbReference type="ARBA" id="ARBA00022989"/>
    </source>
</evidence>
<feature type="transmembrane region" description="Helical" evidence="11">
    <location>
        <begin position="414"/>
        <end position="436"/>
    </location>
</feature>
<feature type="transmembrane region" description="Helical" evidence="11">
    <location>
        <begin position="530"/>
        <end position="546"/>
    </location>
</feature>
<comment type="similarity">
    <text evidence="2">Belongs to the ABC transporter superfamily.</text>
</comment>
<evidence type="ECO:0000256" key="4">
    <source>
        <dbReference type="ARBA" id="ARBA00022475"/>
    </source>
</evidence>
<dbReference type="Pfam" id="PF00005">
    <property type="entry name" value="ABC_tran"/>
    <property type="match status" value="1"/>
</dbReference>
<keyword evidence="7" id="KW-0067">ATP-binding</keyword>
<evidence type="ECO:0000313" key="14">
    <source>
        <dbReference type="EMBL" id="TNC05960.1"/>
    </source>
</evidence>